<organism evidence="2 3">
    <name type="scientific">Terfezia boudieri ATCC MYA-4762</name>
    <dbReference type="NCBI Taxonomy" id="1051890"/>
    <lineage>
        <taxon>Eukaryota</taxon>
        <taxon>Fungi</taxon>
        <taxon>Dikarya</taxon>
        <taxon>Ascomycota</taxon>
        <taxon>Pezizomycotina</taxon>
        <taxon>Pezizomycetes</taxon>
        <taxon>Pezizales</taxon>
        <taxon>Pezizaceae</taxon>
        <taxon>Terfezia</taxon>
    </lineage>
</organism>
<accession>A0A3N4LGF1</accession>
<dbReference type="OrthoDB" id="10369712at2759"/>
<keyword evidence="3" id="KW-1185">Reference proteome</keyword>
<dbReference type="AlphaFoldDB" id="A0A3N4LGF1"/>
<proteinExistence type="predicted"/>
<dbReference type="Proteomes" id="UP000267821">
    <property type="component" value="Unassembled WGS sequence"/>
</dbReference>
<name>A0A3N4LGF1_9PEZI</name>
<dbReference type="InParanoid" id="A0A3N4LGF1"/>
<evidence type="ECO:0000313" key="2">
    <source>
        <dbReference type="EMBL" id="RPB21963.1"/>
    </source>
</evidence>
<feature type="region of interest" description="Disordered" evidence="1">
    <location>
        <begin position="129"/>
        <end position="163"/>
    </location>
</feature>
<sequence>MTMITRRQLREKSNPAMRSSTSELDEVLQVLEDSYSKIRETVITLGTRHCLPELECLTEGLASEPFKRIIRLSNALRNIVITLIQGFPQPLCHKGLGINNEENDIRVNKIARLLQLQCLQTTEHRNSNYKLNGASRHDDHEFTLHNPSMDSRQPGELKADTSPEETPLLEDATTISQNCLVSFTSVSSDIGESASACGIYDTIAQVAHPGSVNRNLIGESRDTSQQYPDPETTADNAIKWTAINTKGPLTHRNVTKGVPCPIKTCPRNGRSPPKYFARADNLGGHLRKVHGIHIPSRARVRHWITGNKSQVLLQAAEEKTKELRELGILGADGTWEPPGI</sequence>
<evidence type="ECO:0000313" key="3">
    <source>
        <dbReference type="Proteomes" id="UP000267821"/>
    </source>
</evidence>
<reference evidence="2 3" key="1">
    <citation type="journal article" date="2018" name="Nat. Ecol. Evol.">
        <title>Pezizomycetes genomes reveal the molecular basis of ectomycorrhizal truffle lifestyle.</title>
        <authorList>
            <person name="Murat C."/>
            <person name="Payen T."/>
            <person name="Noel B."/>
            <person name="Kuo A."/>
            <person name="Morin E."/>
            <person name="Chen J."/>
            <person name="Kohler A."/>
            <person name="Krizsan K."/>
            <person name="Balestrini R."/>
            <person name="Da Silva C."/>
            <person name="Montanini B."/>
            <person name="Hainaut M."/>
            <person name="Levati E."/>
            <person name="Barry K.W."/>
            <person name="Belfiori B."/>
            <person name="Cichocki N."/>
            <person name="Clum A."/>
            <person name="Dockter R.B."/>
            <person name="Fauchery L."/>
            <person name="Guy J."/>
            <person name="Iotti M."/>
            <person name="Le Tacon F."/>
            <person name="Lindquist E.A."/>
            <person name="Lipzen A."/>
            <person name="Malagnac F."/>
            <person name="Mello A."/>
            <person name="Molinier V."/>
            <person name="Miyauchi S."/>
            <person name="Poulain J."/>
            <person name="Riccioni C."/>
            <person name="Rubini A."/>
            <person name="Sitrit Y."/>
            <person name="Splivallo R."/>
            <person name="Traeger S."/>
            <person name="Wang M."/>
            <person name="Zifcakova L."/>
            <person name="Wipf D."/>
            <person name="Zambonelli A."/>
            <person name="Paolocci F."/>
            <person name="Nowrousian M."/>
            <person name="Ottonello S."/>
            <person name="Baldrian P."/>
            <person name="Spatafora J.W."/>
            <person name="Henrissat B."/>
            <person name="Nagy L.G."/>
            <person name="Aury J.M."/>
            <person name="Wincker P."/>
            <person name="Grigoriev I.V."/>
            <person name="Bonfante P."/>
            <person name="Martin F.M."/>
        </authorList>
    </citation>
    <scope>NUCLEOTIDE SEQUENCE [LARGE SCALE GENOMIC DNA]</scope>
    <source>
        <strain evidence="2 3">ATCC MYA-4762</strain>
    </source>
</reference>
<evidence type="ECO:0000256" key="1">
    <source>
        <dbReference type="SAM" id="MobiDB-lite"/>
    </source>
</evidence>
<dbReference type="EMBL" id="ML121555">
    <property type="protein sequence ID" value="RPB21963.1"/>
    <property type="molecule type" value="Genomic_DNA"/>
</dbReference>
<protein>
    <submittedName>
        <fullName evidence="2">Uncharacterized protein</fullName>
    </submittedName>
</protein>
<gene>
    <name evidence="2" type="ORF">L211DRAFT_869559</name>
</gene>